<name>A0ABU3SJR4_9MICO</name>
<gene>
    <name evidence="2" type="ORF">RWH44_04875</name>
</gene>
<dbReference type="InterPro" id="IPR011051">
    <property type="entry name" value="RmlC_Cupin_sf"/>
</dbReference>
<protein>
    <submittedName>
        <fullName evidence="2">Cupin domain-containing protein</fullName>
    </submittedName>
</protein>
<evidence type="ECO:0000313" key="2">
    <source>
        <dbReference type="EMBL" id="MDU0345028.1"/>
    </source>
</evidence>
<dbReference type="Gene3D" id="2.60.120.10">
    <property type="entry name" value="Jelly Rolls"/>
    <property type="match status" value="1"/>
</dbReference>
<keyword evidence="3" id="KW-1185">Reference proteome</keyword>
<comment type="caution">
    <text evidence="2">The sequence shown here is derived from an EMBL/GenBank/DDBJ whole genome shotgun (WGS) entry which is preliminary data.</text>
</comment>
<organism evidence="2 3">
    <name type="scientific">Microbacterium phycohabitans</name>
    <dbReference type="NCBI Taxonomy" id="3075993"/>
    <lineage>
        <taxon>Bacteria</taxon>
        <taxon>Bacillati</taxon>
        <taxon>Actinomycetota</taxon>
        <taxon>Actinomycetes</taxon>
        <taxon>Micrococcales</taxon>
        <taxon>Microbacteriaceae</taxon>
        <taxon>Microbacterium</taxon>
    </lineage>
</organism>
<dbReference type="Proteomes" id="UP001261125">
    <property type="component" value="Unassembled WGS sequence"/>
</dbReference>
<sequence length="145" mass="16141">MSDYEITDIGAMDAWREHFGGFVPERSRDGRRVVDHELAMQFIGMTANALLPGEDAGYWHTHGRVEELYVFLEGRGQMGLDDDVVDVGPGSVVRVGQGVWRVWRALPESPGELRWLCIRAGGEALPHIPDDSARDADRPMPWAVG</sequence>
<reference evidence="2 3" key="1">
    <citation type="submission" date="2023-09" db="EMBL/GenBank/DDBJ databases">
        <title>Microbacterium fusihabitans sp. nov., Microbacterium phycihabitans sp. nov., and Microbacterium cervinum sp. nov., isolated from dried seaweeds of beach.</title>
        <authorList>
            <person name="Lee S.D."/>
        </authorList>
    </citation>
    <scope>NUCLEOTIDE SEQUENCE [LARGE SCALE GENOMIC DNA]</scope>
    <source>
        <strain evidence="2 3">KSW2-29</strain>
    </source>
</reference>
<dbReference type="InterPro" id="IPR014710">
    <property type="entry name" value="RmlC-like_jellyroll"/>
</dbReference>
<proteinExistence type="predicted"/>
<evidence type="ECO:0000259" key="1">
    <source>
        <dbReference type="Pfam" id="PF07883"/>
    </source>
</evidence>
<feature type="domain" description="Cupin type-2" evidence="1">
    <location>
        <begin position="50"/>
        <end position="118"/>
    </location>
</feature>
<dbReference type="InterPro" id="IPR013096">
    <property type="entry name" value="Cupin_2"/>
</dbReference>
<dbReference type="SUPFAM" id="SSF51182">
    <property type="entry name" value="RmlC-like cupins"/>
    <property type="match status" value="1"/>
</dbReference>
<evidence type="ECO:0000313" key="3">
    <source>
        <dbReference type="Proteomes" id="UP001261125"/>
    </source>
</evidence>
<dbReference type="EMBL" id="JAWDIT010000002">
    <property type="protein sequence ID" value="MDU0345028.1"/>
    <property type="molecule type" value="Genomic_DNA"/>
</dbReference>
<dbReference type="Pfam" id="PF07883">
    <property type="entry name" value="Cupin_2"/>
    <property type="match status" value="1"/>
</dbReference>
<accession>A0ABU3SJR4</accession>
<dbReference type="RefSeq" id="WP_316003688.1">
    <property type="nucleotide sequence ID" value="NZ_JAWDIT010000002.1"/>
</dbReference>